<name>A0A1H6H4M9_CHRCI</name>
<sequence>MRLTLFYCLLFTFSIIKLNAQVSGAVKKTAKPLDNISYAESSHTGAGGEESQLYNQFKKVARIATNDELYYFAMNGSNALKLYSGKELFKRKDKRFLEVYTFYSSHPLVMKYTLGCVGKNKNISEFLEDEVYAAPFYISLRDQLMKNEDKQDEIVKTQLAQIKEEGYDQLSEEDVNSVKKQIEEINKKKQKPQ</sequence>
<dbReference type="EMBL" id="FNWQ01000001">
    <property type="protein sequence ID" value="SEH28943.1"/>
    <property type="molecule type" value="Genomic_DNA"/>
</dbReference>
<proteinExistence type="predicted"/>
<feature type="chain" id="PRO_5011622353" evidence="1">
    <location>
        <begin position="21"/>
        <end position="193"/>
    </location>
</feature>
<keyword evidence="1" id="KW-0732">Signal</keyword>
<gene>
    <name evidence="2" type="ORF">SAMN05421593_0855</name>
</gene>
<dbReference type="Proteomes" id="UP000198561">
    <property type="component" value="Unassembled WGS sequence"/>
</dbReference>
<evidence type="ECO:0000256" key="1">
    <source>
        <dbReference type="SAM" id="SignalP"/>
    </source>
</evidence>
<evidence type="ECO:0000313" key="2">
    <source>
        <dbReference type="EMBL" id="SEH28943.1"/>
    </source>
</evidence>
<reference evidence="2 3" key="1">
    <citation type="submission" date="2016-10" db="EMBL/GenBank/DDBJ databases">
        <authorList>
            <person name="de Groot N.N."/>
        </authorList>
    </citation>
    <scope>NUCLEOTIDE SEQUENCE [LARGE SCALE GENOMIC DNA]</scope>
    <source>
        <strain evidence="2 3">DSM 23031</strain>
    </source>
</reference>
<dbReference type="RefSeq" id="WP_139265689.1">
    <property type="nucleotide sequence ID" value="NZ_FNWQ01000001.1"/>
</dbReference>
<dbReference type="AlphaFoldDB" id="A0A1H6H4M9"/>
<accession>A0A1H6H4M9</accession>
<evidence type="ECO:0000313" key="3">
    <source>
        <dbReference type="Proteomes" id="UP000198561"/>
    </source>
</evidence>
<feature type="signal peptide" evidence="1">
    <location>
        <begin position="1"/>
        <end position="20"/>
    </location>
</feature>
<dbReference type="OrthoDB" id="1257559at2"/>
<protein>
    <submittedName>
        <fullName evidence="2">Uncharacterized protein</fullName>
    </submittedName>
</protein>
<organism evidence="2 3">
    <name type="scientific">Chryseobacterium culicis</name>
    <dbReference type="NCBI Taxonomy" id="680127"/>
    <lineage>
        <taxon>Bacteria</taxon>
        <taxon>Pseudomonadati</taxon>
        <taxon>Bacteroidota</taxon>
        <taxon>Flavobacteriia</taxon>
        <taxon>Flavobacteriales</taxon>
        <taxon>Weeksellaceae</taxon>
        <taxon>Chryseobacterium group</taxon>
        <taxon>Chryseobacterium</taxon>
    </lineage>
</organism>